<protein>
    <recommendedName>
        <fullName evidence="5">LppU protein</fullName>
    </recommendedName>
</protein>
<reference evidence="3 4" key="1">
    <citation type="submission" date="2019-06" db="EMBL/GenBank/DDBJ databases">
        <title>Sequencing the genomes of 1000 actinobacteria strains.</title>
        <authorList>
            <person name="Klenk H.-P."/>
        </authorList>
    </citation>
    <scope>NUCLEOTIDE SEQUENCE [LARGE SCALE GENOMIC DNA]</scope>
    <source>
        <strain evidence="3 4">DSM 103495</strain>
    </source>
</reference>
<gene>
    <name evidence="3" type="ORF">FB390_1242</name>
</gene>
<feature type="compositionally biased region" description="Low complexity" evidence="1">
    <location>
        <begin position="47"/>
        <end position="73"/>
    </location>
</feature>
<proteinExistence type="predicted"/>
<comment type="caution">
    <text evidence="3">The sequence shown here is derived from an EMBL/GenBank/DDBJ whole genome shotgun (WGS) entry which is preliminary data.</text>
</comment>
<evidence type="ECO:0000256" key="1">
    <source>
        <dbReference type="SAM" id="MobiDB-lite"/>
    </source>
</evidence>
<dbReference type="EMBL" id="VFPG01000001">
    <property type="protein sequence ID" value="TQM29633.1"/>
    <property type="molecule type" value="Genomic_DNA"/>
</dbReference>
<evidence type="ECO:0000313" key="4">
    <source>
        <dbReference type="Proteomes" id="UP000316331"/>
    </source>
</evidence>
<evidence type="ECO:0000313" key="3">
    <source>
        <dbReference type="EMBL" id="TQM29633.1"/>
    </source>
</evidence>
<sequence>MSRQLLSGLALALGTAATALTLVACSSTIDGTAQPALDSGTIDAVNTSTPKTSAPKSSGRPTSGRPTPTGGSTDFEASIGDCVTLGGTTTNATIAKASCGSRASNYKVIGKTETSSACPSDRDNYYAETINGVQQGALCLDIDWVVGGCMDVGGDDPKRIDCTERGTQGVRVTSIEQGVSDSGACASGIGFEYGERDFVVCVEEL</sequence>
<evidence type="ECO:0008006" key="5">
    <source>
        <dbReference type="Google" id="ProtNLM"/>
    </source>
</evidence>
<feature type="signal peptide" evidence="2">
    <location>
        <begin position="1"/>
        <end position="19"/>
    </location>
</feature>
<feature type="chain" id="PRO_5039706919" description="LppU protein" evidence="2">
    <location>
        <begin position="20"/>
        <end position="205"/>
    </location>
</feature>
<dbReference type="AlphaFoldDB" id="A0A543F728"/>
<name>A0A543F728_9NOCA</name>
<organism evidence="3 4">
    <name type="scientific">Nocardia bhagyanarayanae</name>
    <dbReference type="NCBI Taxonomy" id="1215925"/>
    <lineage>
        <taxon>Bacteria</taxon>
        <taxon>Bacillati</taxon>
        <taxon>Actinomycetota</taxon>
        <taxon>Actinomycetes</taxon>
        <taxon>Mycobacteriales</taxon>
        <taxon>Nocardiaceae</taxon>
        <taxon>Nocardia</taxon>
    </lineage>
</organism>
<dbReference type="RefSeq" id="WP_185756954.1">
    <property type="nucleotide sequence ID" value="NZ_VFPG01000001.1"/>
</dbReference>
<feature type="region of interest" description="Disordered" evidence="1">
    <location>
        <begin position="36"/>
        <end position="75"/>
    </location>
</feature>
<keyword evidence="2" id="KW-0732">Signal</keyword>
<accession>A0A543F728</accession>
<evidence type="ECO:0000256" key="2">
    <source>
        <dbReference type="SAM" id="SignalP"/>
    </source>
</evidence>
<dbReference type="Proteomes" id="UP000316331">
    <property type="component" value="Unassembled WGS sequence"/>
</dbReference>
<dbReference type="PROSITE" id="PS51257">
    <property type="entry name" value="PROKAR_LIPOPROTEIN"/>
    <property type="match status" value="1"/>
</dbReference>
<keyword evidence="4" id="KW-1185">Reference proteome</keyword>